<feature type="region of interest" description="Disordered" evidence="1">
    <location>
        <begin position="54"/>
        <end position="81"/>
    </location>
</feature>
<proteinExistence type="predicted"/>
<dbReference type="Proteomes" id="UP001271890">
    <property type="component" value="Unassembled WGS sequence"/>
</dbReference>
<accession>A0ABU4SEF2</accession>
<comment type="caution">
    <text evidence="2">The sequence shown here is derived from an EMBL/GenBank/DDBJ whole genome shotgun (WGS) entry which is preliminary data.</text>
</comment>
<organism evidence="2 3">
    <name type="scientific">Xenorhabdus santafensis</name>
    <dbReference type="NCBI Taxonomy" id="2582833"/>
    <lineage>
        <taxon>Bacteria</taxon>
        <taxon>Pseudomonadati</taxon>
        <taxon>Pseudomonadota</taxon>
        <taxon>Gammaproteobacteria</taxon>
        <taxon>Enterobacterales</taxon>
        <taxon>Morganellaceae</taxon>
        <taxon>Xenorhabdus</taxon>
    </lineage>
</organism>
<dbReference type="EMBL" id="VCDN01000100">
    <property type="protein sequence ID" value="MDX7989174.1"/>
    <property type="molecule type" value="Genomic_DNA"/>
</dbReference>
<evidence type="ECO:0000313" key="2">
    <source>
        <dbReference type="EMBL" id="MDX7989174.1"/>
    </source>
</evidence>
<keyword evidence="3" id="KW-1185">Reference proteome</keyword>
<dbReference type="RefSeq" id="WP_319931544.1">
    <property type="nucleotide sequence ID" value="NZ_VCDN01000100.1"/>
</dbReference>
<gene>
    <name evidence="2" type="ORF">FE392_17975</name>
</gene>
<protein>
    <submittedName>
        <fullName evidence="2">Uncharacterized protein</fullName>
    </submittedName>
</protein>
<reference evidence="3" key="1">
    <citation type="journal article" date="2024" name="Toxins">
        <title>Genome Sequence Analysis of Native Xenorhabdus Strains Isolated from Entomopathogenic Nematodes in Argentina.</title>
        <authorList>
            <person name="Palma L."/>
            <person name="Frizzo L."/>
            <person name="Kaiser S."/>
            <person name="Berry C."/>
            <person name="Caballero P."/>
            <person name="Bode H.B."/>
            <person name="Del Valle E.E."/>
        </authorList>
    </citation>
    <scope>NUCLEOTIDE SEQUENCE [LARGE SCALE GENOMIC DNA]</scope>
    <source>
        <strain evidence="3">12</strain>
    </source>
</reference>
<name>A0ABU4SEF2_9GAMM</name>
<sequence>MNEKDYALDSILDNFFAQSRKRERSNFWSNREPISKQERDTINVLNSFIPAISNAPAKERASANNKPPRRKLGSGNVTARG</sequence>
<evidence type="ECO:0000313" key="3">
    <source>
        <dbReference type="Proteomes" id="UP001271890"/>
    </source>
</evidence>
<evidence type="ECO:0000256" key="1">
    <source>
        <dbReference type="SAM" id="MobiDB-lite"/>
    </source>
</evidence>